<keyword evidence="3" id="KW-1185">Reference proteome</keyword>
<dbReference type="EMBL" id="FONH01000002">
    <property type="protein sequence ID" value="SFE37745.1"/>
    <property type="molecule type" value="Genomic_DNA"/>
</dbReference>
<dbReference type="AlphaFoldDB" id="A0A1I2A195"/>
<evidence type="ECO:0000256" key="1">
    <source>
        <dbReference type="SAM" id="SignalP"/>
    </source>
</evidence>
<keyword evidence="1" id="KW-0732">Signal</keyword>
<evidence type="ECO:0000313" key="2">
    <source>
        <dbReference type="EMBL" id="SFE37745.1"/>
    </source>
</evidence>
<sequence>MKTMLLSLICISLIGCATASPRTSASNYSAVPDRAKVQCAYMANVPRNITPAQRRAYLDKIAIPACLAAMGYDVAVGDLRDLK</sequence>
<proteinExistence type="predicted"/>
<organism evidence="2 3">
    <name type="scientific">Dyella marensis</name>
    <dbReference type="NCBI Taxonomy" id="500610"/>
    <lineage>
        <taxon>Bacteria</taxon>
        <taxon>Pseudomonadati</taxon>
        <taxon>Pseudomonadota</taxon>
        <taxon>Gammaproteobacteria</taxon>
        <taxon>Lysobacterales</taxon>
        <taxon>Rhodanobacteraceae</taxon>
        <taxon>Dyella</taxon>
    </lineage>
</organism>
<name>A0A1I2A195_9GAMM</name>
<gene>
    <name evidence="2" type="ORF">SAMN02799615_00890</name>
</gene>
<accession>A0A1I2A195</accession>
<dbReference type="RefSeq" id="WP_026636528.1">
    <property type="nucleotide sequence ID" value="NZ_FONH01000002.1"/>
</dbReference>
<dbReference type="STRING" id="500610.SAMN02799615_00890"/>
<evidence type="ECO:0008006" key="4">
    <source>
        <dbReference type="Google" id="ProtNLM"/>
    </source>
</evidence>
<evidence type="ECO:0000313" key="3">
    <source>
        <dbReference type="Proteomes" id="UP000199477"/>
    </source>
</evidence>
<protein>
    <recommendedName>
        <fullName evidence="4">Lipoprotein</fullName>
    </recommendedName>
</protein>
<feature type="signal peptide" evidence="1">
    <location>
        <begin position="1"/>
        <end position="19"/>
    </location>
</feature>
<reference evidence="3" key="1">
    <citation type="submission" date="2016-10" db="EMBL/GenBank/DDBJ databases">
        <authorList>
            <person name="Varghese N."/>
            <person name="Submissions S."/>
        </authorList>
    </citation>
    <scope>NUCLEOTIDE SEQUENCE [LARGE SCALE GENOMIC DNA]</scope>
    <source>
        <strain evidence="3">UNC178MFTsu3.1</strain>
    </source>
</reference>
<feature type="chain" id="PRO_5011572095" description="Lipoprotein" evidence="1">
    <location>
        <begin position="20"/>
        <end position="83"/>
    </location>
</feature>
<dbReference type="PROSITE" id="PS51257">
    <property type="entry name" value="PROKAR_LIPOPROTEIN"/>
    <property type="match status" value="1"/>
</dbReference>
<dbReference type="Proteomes" id="UP000199477">
    <property type="component" value="Unassembled WGS sequence"/>
</dbReference>